<evidence type="ECO:0000256" key="3">
    <source>
        <dbReference type="ARBA" id="ARBA00022989"/>
    </source>
</evidence>
<feature type="transmembrane region" description="Helical" evidence="5">
    <location>
        <begin position="215"/>
        <end position="234"/>
    </location>
</feature>
<evidence type="ECO:0000256" key="5">
    <source>
        <dbReference type="SAM" id="Phobius"/>
    </source>
</evidence>
<feature type="transmembrane region" description="Helical" evidence="5">
    <location>
        <begin position="175"/>
        <end position="194"/>
    </location>
</feature>
<dbReference type="PANTHER" id="PTHR23523">
    <property type="match status" value="1"/>
</dbReference>
<keyword evidence="2 5" id="KW-0812">Transmembrane</keyword>
<reference evidence="7 8" key="1">
    <citation type="submission" date="2024-02" db="EMBL/GenBank/DDBJ databases">
        <title>Janibacter sp. nov., isolated from gut of marine sandworm.</title>
        <authorList>
            <person name="Kim B."/>
            <person name="Jun M.O."/>
            <person name="Shin N.-R."/>
        </authorList>
    </citation>
    <scope>NUCLEOTIDE SEQUENCE [LARGE SCALE GENOMIC DNA]</scope>
    <source>
        <strain evidence="7 8">A1S7</strain>
    </source>
</reference>
<organism evidence="7 8">
    <name type="scientific">Janibacter alittae</name>
    <dbReference type="NCBI Taxonomy" id="3115209"/>
    <lineage>
        <taxon>Bacteria</taxon>
        <taxon>Bacillati</taxon>
        <taxon>Actinomycetota</taxon>
        <taxon>Actinomycetes</taxon>
        <taxon>Micrococcales</taxon>
        <taxon>Intrasporangiaceae</taxon>
        <taxon>Janibacter</taxon>
    </lineage>
</organism>
<evidence type="ECO:0000256" key="1">
    <source>
        <dbReference type="ARBA" id="ARBA00004651"/>
    </source>
</evidence>
<dbReference type="Pfam" id="PF07690">
    <property type="entry name" value="MFS_1"/>
    <property type="match status" value="1"/>
</dbReference>
<dbReference type="EMBL" id="CP144913">
    <property type="protein sequence ID" value="WXB77102.1"/>
    <property type="molecule type" value="Genomic_DNA"/>
</dbReference>
<dbReference type="InterPro" id="IPR036259">
    <property type="entry name" value="MFS_trans_sf"/>
</dbReference>
<name>A0ABZ2MJ36_9MICO</name>
<sequence length="404" mass="41370">MSTHRDARPGPPFPAVLIVIGVALISINLRPGATSIGPLLEELSASLSLTPTLAGVLTALPGFAFALAGGVAVALARRVGLSKGITLGVAALVITLLLRVLTDSALVFIVLTSVGLAGMGLGNVLVPAWIKAHSRDGGVRLMTIYGMGLTIGGSMGPLLAAPVAEVAPGQWRGALGLWGLVALLALVPWLVISAKDRVHRRAGSELSGRMLHSPTALALTVLFGMQSMNAYVQFGWLPQIYRDAGLSATSAGAYTSIVTGLGVLGGLMMPTVIDRGRGLHVWMIAFGVLAAGGYLGLLVAPAVLPWLWAMLLGVSGFAFPTAIALITARSRDPRVTAQLSGFVQPVGYLLAGMGPLAVGALHAATGGWTVVLSLLALSGLGITLAGLRVAKPVFVDDEMAARIT</sequence>
<evidence type="ECO:0000313" key="7">
    <source>
        <dbReference type="EMBL" id="WXB77102.1"/>
    </source>
</evidence>
<evidence type="ECO:0000256" key="4">
    <source>
        <dbReference type="ARBA" id="ARBA00023136"/>
    </source>
</evidence>
<feature type="transmembrane region" description="Helical" evidence="5">
    <location>
        <begin position="53"/>
        <end position="75"/>
    </location>
</feature>
<dbReference type="Proteomes" id="UP001382727">
    <property type="component" value="Chromosome"/>
</dbReference>
<evidence type="ECO:0000259" key="6">
    <source>
        <dbReference type="PROSITE" id="PS50850"/>
    </source>
</evidence>
<dbReference type="InterPro" id="IPR020846">
    <property type="entry name" value="MFS_dom"/>
</dbReference>
<feature type="transmembrane region" description="Helical" evidence="5">
    <location>
        <begin position="12"/>
        <end position="33"/>
    </location>
</feature>
<feature type="transmembrane region" description="Helical" evidence="5">
    <location>
        <begin position="370"/>
        <end position="390"/>
    </location>
</feature>
<feature type="transmembrane region" description="Helical" evidence="5">
    <location>
        <begin position="84"/>
        <end position="101"/>
    </location>
</feature>
<feature type="transmembrane region" description="Helical" evidence="5">
    <location>
        <begin position="306"/>
        <end position="326"/>
    </location>
</feature>
<dbReference type="Gene3D" id="1.20.1250.20">
    <property type="entry name" value="MFS general substrate transporter like domains"/>
    <property type="match status" value="1"/>
</dbReference>
<feature type="transmembrane region" description="Helical" evidence="5">
    <location>
        <begin position="107"/>
        <end position="130"/>
    </location>
</feature>
<keyword evidence="8" id="KW-1185">Reference proteome</keyword>
<evidence type="ECO:0000313" key="8">
    <source>
        <dbReference type="Proteomes" id="UP001382727"/>
    </source>
</evidence>
<feature type="transmembrane region" description="Helical" evidence="5">
    <location>
        <begin position="142"/>
        <end position="163"/>
    </location>
</feature>
<dbReference type="PANTHER" id="PTHR23523:SF2">
    <property type="entry name" value="2-NITROIMIDAZOLE TRANSPORTER"/>
    <property type="match status" value="1"/>
</dbReference>
<proteinExistence type="predicted"/>
<gene>
    <name evidence="7" type="ORF">V1351_03300</name>
</gene>
<feature type="domain" description="Major facilitator superfamily (MFS) profile" evidence="6">
    <location>
        <begin position="16"/>
        <end position="393"/>
    </location>
</feature>
<dbReference type="InterPro" id="IPR011701">
    <property type="entry name" value="MFS"/>
</dbReference>
<keyword evidence="4 5" id="KW-0472">Membrane</keyword>
<dbReference type="InterPro" id="IPR052524">
    <property type="entry name" value="MFS_Cyanate_Porter"/>
</dbReference>
<dbReference type="PROSITE" id="PS50850">
    <property type="entry name" value="MFS"/>
    <property type="match status" value="1"/>
</dbReference>
<accession>A0ABZ2MJ36</accession>
<feature type="transmembrane region" description="Helical" evidence="5">
    <location>
        <begin position="246"/>
        <end position="267"/>
    </location>
</feature>
<protein>
    <submittedName>
        <fullName evidence="7">MFS transporter</fullName>
    </submittedName>
</protein>
<feature type="transmembrane region" description="Helical" evidence="5">
    <location>
        <begin position="346"/>
        <end position="364"/>
    </location>
</feature>
<dbReference type="SUPFAM" id="SSF103473">
    <property type="entry name" value="MFS general substrate transporter"/>
    <property type="match status" value="1"/>
</dbReference>
<evidence type="ECO:0000256" key="2">
    <source>
        <dbReference type="ARBA" id="ARBA00022692"/>
    </source>
</evidence>
<keyword evidence="3 5" id="KW-1133">Transmembrane helix</keyword>
<dbReference type="RefSeq" id="WP_338750678.1">
    <property type="nucleotide sequence ID" value="NZ_CP144913.1"/>
</dbReference>
<comment type="subcellular location">
    <subcellularLocation>
        <location evidence="1">Cell membrane</location>
        <topology evidence="1">Multi-pass membrane protein</topology>
    </subcellularLocation>
</comment>
<feature type="transmembrane region" description="Helical" evidence="5">
    <location>
        <begin position="279"/>
        <end position="300"/>
    </location>
</feature>